<evidence type="ECO:0000256" key="1">
    <source>
        <dbReference type="SAM" id="Phobius"/>
    </source>
</evidence>
<reference evidence="2" key="1">
    <citation type="submission" date="2018-05" db="EMBL/GenBank/DDBJ databases">
        <authorList>
            <person name="Lanie J.A."/>
            <person name="Ng W.-L."/>
            <person name="Kazmierczak K.M."/>
            <person name="Andrzejewski T.M."/>
            <person name="Davidsen T.M."/>
            <person name="Wayne K.J."/>
            <person name="Tettelin H."/>
            <person name="Glass J.I."/>
            <person name="Rusch D."/>
            <person name="Podicherti R."/>
            <person name="Tsui H.-C.T."/>
            <person name="Winkler M.E."/>
        </authorList>
    </citation>
    <scope>NUCLEOTIDE SEQUENCE</scope>
</reference>
<organism evidence="2">
    <name type="scientific">marine metagenome</name>
    <dbReference type="NCBI Taxonomy" id="408172"/>
    <lineage>
        <taxon>unclassified sequences</taxon>
        <taxon>metagenomes</taxon>
        <taxon>ecological metagenomes</taxon>
    </lineage>
</organism>
<proteinExistence type="predicted"/>
<evidence type="ECO:0000313" key="2">
    <source>
        <dbReference type="EMBL" id="SVB40270.1"/>
    </source>
</evidence>
<gene>
    <name evidence="2" type="ORF">METZ01_LOCUS193124</name>
</gene>
<dbReference type="AlphaFoldDB" id="A0A382DP85"/>
<feature type="transmembrane region" description="Helical" evidence="1">
    <location>
        <begin position="44"/>
        <end position="62"/>
    </location>
</feature>
<protein>
    <submittedName>
        <fullName evidence="2">Uncharacterized protein</fullName>
    </submittedName>
</protein>
<keyword evidence="1" id="KW-0812">Transmembrane</keyword>
<accession>A0A382DP85</accession>
<dbReference type="EMBL" id="UINC01040421">
    <property type="protein sequence ID" value="SVB40270.1"/>
    <property type="molecule type" value="Genomic_DNA"/>
</dbReference>
<sequence>MPWCVSCDKYLSPNSVSVVGTCSSCGNRVVEGDDKEVKSQKIPWHFWVFVSAAMIYLGWRLVEGLWVLFT</sequence>
<keyword evidence="1" id="KW-1133">Transmembrane helix</keyword>
<name>A0A382DP85_9ZZZZ</name>
<keyword evidence="1" id="KW-0472">Membrane</keyword>